<dbReference type="SMART" id="SM00406">
    <property type="entry name" value="IGv"/>
    <property type="match status" value="1"/>
</dbReference>
<evidence type="ECO:0000256" key="1">
    <source>
        <dbReference type="ARBA" id="ARBA00004370"/>
    </source>
</evidence>
<dbReference type="SMART" id="SM00409">
    <property type="entry name" value="IG"/>
    <property type="match status" value="1"/>
</dbReference>
<evidence type="ECO:0000256" key="6">
    <source>
        <dbReference type="ARBA" id="ARBA00023319"/>
    </source>
</evidence>
<evidence type="ECO:0000256" key="4">
    <source>
        <dbReference type="ARBA" id="ARBA00023136"/>
    </source>
</evidence>
<dbReference type="GO" id="GO:0005102">
    <property type="term" value="F:signaling receptor binding"/>
    <property type="evidence" value="ECO:0007669"/>
    <property type="project" value="TreeGrafter"/>
</dbReference>
<dbReference type="Ensembl" id="ENSVURT00010037128.1">
    <property type="protein sequence ID" value="ENSVURP00010032614.1"/>
    <property type="gene ID" value="ENSVURG00010024868.1"/>
</dbReference>
<keyword evidence="5" id="KW-1015">Disulfide bond</keyword>
<dbReference type="CDD" id="cd05713">
    <property type="entry name" value="IgV_MOG_like"/>
    <property type="match status" value="1"/>
</dbReference>
<feature type="transmembrane region" description="Helical" evidence="7">
    <location>
        <begin position="224"/>
        <end position="242"/>
    </location>
</feature>
<comment type="subcellular location">
    <subcellularLocation>
        <location evidence="1">Membrane</location>
    </subcellularLocation>
</comment>
<dbReference type="PROSITE" id="PS50835">
    <property type="entry name" value="IG_LIKE"/>
    <property type="match status" value="1"/>
</dbReference>
<proteinExistence type="predicted"/>
<dbReference type="InterPro" id="IPR036179">
    <property type="entry name" value="Ig-like_dom_sf"/>
</dbReference>
<dbReference type="Pfam" id="PF07686">
    <property type="entry name" value="V-set"/>
    <property type="match status" value="1"/>
</dbReference>
<dbReference type="PANTHER" id="PTHR24100:SF71">
    <property type="entry name" value="MYELIN-OLIGODENDROCYTE GLYCOPROTEIN"/>
    <property type="match status" value="1"/>
</dbReference>
<dbReference type="GeneID" id="114039753"/>
<dbReference type="SUPFAM" id="SSF48726">
    <property type="entry name" value="Immunoglobulin"/>
    <property type="match status" value="1"/>
</dbReference>
<dbReference type="GO" id="GO:0050852">
    <property type="term" value="P:T cell receptor signaling pathway"/>
    <property type="evidence" value="ECO:0007669"/>
    <property type="project" value="TreeGrafter"/>
</dbReference>
<protein>
    <recommendedName>
        <fullName evidence="8">Ig-like domain-containing protein</fullName>
    </recommendedName>
</protein>
<evidence type="ECO:0000256" key="3">
    <source>
        <dbReference type="ARBA" id="ARBA00022989"/>
    </source>
</evidence>
<reference evidence="9" key="2">
    <citation type="submission" date="2025-08" db="UniProtKB">
        <authorList>
            <consortium name="Ensembl"/>
        </authorList>
    </citation>
    <scope>IDENTIFICATION</scope>
</reference>
<reference evidence="9" key="3">
    <citation type="submission" date="2025-09" db="UniProtKB">
        <authorList>
            <consortium name="Ensembl"/>
        </authorList>
    </citation>
    <scope>IDENTIFICATION</scope>
</reference>
<dbReference type="InterPro" id="IPR013106">
    <property type="entry name" value="Ig_V-set"/>
</dbReference>
<dbReference type="InterPro" id="IPR003599">
    <property type="entry name" value="Ig_sub"/>
</dbReference>
<dbReference type="InterPro" id="IPR013783">
    <property type="entry name" value="Ig-like_fold"/>
</dbReference>
<dbReference type="Proteomes" id="UP000314987">
    <property type="component" value="Unassembled WGS sequence"/>
</dbReference>
<evidence type="ECO:0000313" key="9">
    <source>
        <dbReference type="Ensembl" id="ENSVURP00010032614.1"/>
    </source>
</evidence>
<keyword evidence="2 7" id="KW-0812">Transmembrane</keyword>
<keyword evidence="10" id="KW-1185">Reference proteome</keyword>
<dbReference type="STRING" id="29139.ENSVURP00010032614"/>
<dbReference type="FunFam" id="2.60.40.10:FF:000183">
    <property type="entry name" value="Myelin-oligodendrocyte glycoprotein"/>
    <property type="match status" value="1"/>
</dbReference>
<dbReference type="InterPro" id="IPR050504">
    <property type="entry name" value="IgSF_BTN/MOG"/>
</dbReference>
<evidence type="ECO:0000256" key="2">
    <source>
        <dbReference type="ARBA" id="ARBA00022692"/>
    </source>
</evidence>
<evidence type="ECO:0000256" key="5">
    <source>
        <dbReference type="ARBA" id="ARBA00023157"/>
    </source>
</evidence>
<dbReference type="GO" id="GO:0001817">
    <property type="term" value="P:regulation of cytokine production"/>
    <property type="evidence" value="ECO:0007669"/>
    <property type="project" value="TreeGrafter"/>
</dbReference>
<dbReference type="RefSeq" id="XP_027713394.1">
    <property type="nucleotide sequence ID" value="XM_027857593.1"/>
</dbReference>
<sequence length="294" mass="33164">MNISWSGWGILKGSSGSSLHKGNMVSFQDVMEILYPLGACLCNSLIAFFLLLMMPKMTLGQFSVIGPAGPIQASLGGEAELPCYLSPRQNAQHMEVVWFHSTWVVHLYQDGEDQFGDQDPDYRGRTELVRDAITSGNVTLKILNVRFSDAGKYMCLIADGFHQEQAEMELKVSGDEPLESPTTLPVSFILIYFILLHLPCSVLTLLCQGCFFRSVSWLCEINGLLAVTSAFEVEMILCYLWLWHRCQGYLHEERLFSYGSQVMVILAVLLILRIVSVYLLRRLLPQRSPELTIR</sequence>
<dbReference type="Gene3D" id="2.60.40.10">
    <property type="entry name" value="Immunoglobulins"/>
    <property type="match status" value="1"/>
</dbReference>
<evidence type="ECO:0000259" key="8">
    <source>
        <dbReference type="PROSITE" id="PS50835"/>
    </source>
</evidence>
<dbReference type="PANTHER" id="PTHR24100">
    <property type="entry name" value="BUTYROPHILIN"/>
    <property type="match status" value="1"/>
</dbReference>
<dbReference type="GO" id="GO:0009897">
    <property type="term" value="C:external side of plasma membrane"/>
    <property type="evidence" value="ECO:0007669"/>
    <property type="project" value="TreeGrafter"/>
</dbReference>
<feature type="transmembrane region" description="Helical" evidence="7">
    <location>
        <begin position="189"/>
        <end position="212"/>
    </location>
</feature>
<dbReference type="GeneTree" id="ENSGT00940000153527"/>
<feature type="domain" description="Ig-like" evidence="8">
    <location>
        <begin position="55"/>
        <end position="173"/>
    </location>
</feature>
<feature type="transmembrane region" description="Helical" evidence="7">
    <location>
        <begin position="33"/>
        <end position="54"/>
    </location>
</feature>
<reference evidence="10" key="1">
    <citation type="submission" date="2018-12" db="EMBL/GenBank/DDBJ databases">
        <authorList>
            <person name="Yazar S."/>
        </authorList>
    </citation>
    <scope>NUCLEOTIDE SEQUENCE [LARGE SCALE GENOMIC DNA]</scope>
</reference>
<keyword evidence="4 7" id="KW-0472">Membrane</keyword>
<keyword evidence="3 7" id="KW-1133">Transmembrane helix</keyword>
<dbReference type="OrthoDB" id="9049620at2759"/>
<dbReference type="InterPro" id="IPR007110">
    <property type="entry name" value="Ig-like_dom"/>
</dbReference>
<keyword evidence="6" id="KW-0393">Immunoglobulin domain</keyword>
<accession>A0A4X2M4A9</accession>
<dbReference type="AlphaFoldDB" id="A0A4X2M4A9"/>
<organism evidence="9 10">
    <name type="scientific">Vombatus ursinus</name>
    <name type="common">Common wombat</name>
    <dbReference type="NCBI Taxonomy" id="29139"/>
    <lineage>
        <taxon>Eukaryota</taxon>
        <taxon>Metazoa</taxon>
        <taxon>Chordata</taxon>
        <taxon>Craniata</taxon>
        <taxon>Vertebrata</taxon>
        <taxon>Euteleostomi</taxon>
        <taxon>Mammalia</taxon>
        <taxon>Metatheria</taxon>
        <taxon>Diprotodontia</taxon>
        <taxon>Vombatidae</taxon>
        <taxon>Vombatus</taxon>
    </lineage>
</organism>
<feature type="transmembrane region" description="Helical" evidence="7">
    <location>
        <begin position="262"/>
        <end position="280"/>
    </location>
</feature>
<gene>
    <name evidence="9" type="primary">LOC114039753</name>
</gene>
<dbReference type="OMA" id="EVEMILC"/>
<evidence type="ECO:0000313" key="10">
    <source>
        <dbReference type="Proteomes" id="UP000314987"/>
    </source>
</evidence>
<evidence type="ECO:0000256" key="7">
    <source>
        <dbReference type="SAM" id="Phobius"/>
    </source>
</evidence>
<name>A0A4X2M4A9_VOMUR</name>